<dbReference type="SUPFAM" id="SSF56399">
    <property type="entry name" value="ADP-ribosylation"/>
    <property type="match status" value="1"/>
</dbReference>
<gene>
    <name evidence="1" type="ORF">J2T07_003387</name>
</gene>
<dbReference type="Pfam" id="PF15656">
    <property type="entry name" value="Tox-HDC"/>
    <property type="match status" value="1"/>
</dbReference>
<reference evidence="1 2" key="1">
    <citation type="submission" date="2023-07" db="EMBL/GenBank/DDBJ databases">
        <title>Sorghum-associated microbial communities from plants grown in Nebraska, USA.</title>
        <authorList>
            <person name="Schachtman D."/>
        </authorList>
    </citation>
    <scope>NUCLEOTIDE SEQUENCE [LARGE SCALE GENOMIC DNA]</scope>
    <source>
        <strain evidence="1 2">CC60</strain>
    </source>
</reference>
<dbReference type="InterPro" id="IPR028897">
    <property type="entry name" value="Tox-HDC_dom"/>
</dbReference>
<dbReference type="Proteomes" id="UP001237737">
    <property type="component" value="Unassembled WGS sequence"/>
</dbReference>
<dbReference type="EMBL" id="JAUSSK010000005">
    <property type="protein sequence ID" value="MDQ0011177.1"/>
    <property type="molecule type" value="Genomic_DNA"/>
</dbReference>
<dbReference type="InterPro" id="IPR022385">
    <property type="entry name" value="Rhs_assc_core"/>
</dbReference>
<dbReference type="Gene3D" id="2.180.10.10">
    <property type="entry name" value="RHS repeat-associated core"/>
    <property type="match status" value="1"/>
</dbReference>
<protein>
    <submittedName>
        <fullName evidence="1">RHS repeat-associated protein</fullName>
    </submittedName>
</protein>
<dbReference type="RefSeq" id="WP_306851441.1">
    <property type="nucleotide sequence ID" value="NZ_JAUSSK010000005.1"/>
</dbReference>
<name>A0ABT9T1P6_9GAMM</name>
<organism evidence="1 2">
    <name type="scientific">Luteibacter jiangsuensis</name>
    <dbReference type="NCBI Taxonomy" id="637577"/>
    <lineage>
        <taxon>Bacteria</taxon>
        <taxon>Pseudomonadati</taxon>
        <taxon>Pseudomonadota</taxon>
        <taxon>Gammaproteobacteria</taxon>
        <taxon>Lysobacterales</taxon>
        <taxon>Rhodanobacteraceae</taxon>
        <taxon>Luteibacter</taxon>
    </lineage>
</organism>
<comment type="caution">
    <text evidence="1">The sequence shown here is derived from an EMBL/GenBank/DDBJ whole genome shotgun (WGS) entry which is preliminary data.</text>
</comment>
<evidence type="ECO:0000313" key="1">
    <source>
        <dbReference type="EMBL" id="MDQ0011177.1"/>
    </source>
</evidence>
<evidence type="ECO:0000313" key="2">
    <source>
        <dbReference type="Proteomes" id="UP001237737"/>
    </source>
</evidence>
<sequence>MKEVAPATHIYGAYGEIGMVGQMAGSAYAGQLAEPGTGEYVLGHRLFSPVLRRFLDPDPVSPFGDGGLNRYAYCGGDPINRTDPSGNAWWDWAAAGLGMNGGFNGPVEKQRSLTGAVSMVMPATAAVLDVVTVAAEIGTPVSMAAGARKSPAVFGWPGLVAGLTPGGVALTAKPPATSARYVGRGRREPQDADLPRYNIEVVSANRRPPHKFRLSGQTGQLVLKTHWFVTPDPLEPGNTHWGADTPVNSRSLLSPLRKIGRTPIVDERRNVYLYSGVHGDVRGENWANQRRLLADPRLFHVDVSDYSLFQRYLPGRHLSIEDIGGISFDDMIEKISRPGIHLHGYCFGAIDNLMLDLLCADPVPVYLKH</sequence>
<keyword evidence="2" id="KW-1185">Reference proteome</keyword>
<proteinExistence type="predicted"/>
<dbReference type="NCBIfam" id="TIGR03696">
    <property type="entry name" value="Rhs_assc_core"/>
    <property type="match status" value="1"/>
</dbReference>
<accession>A0ABT9T1P6</accession>